<reference evidence="10" key="2">
    <citation type="submission" date="2020-08" db="EMBL/GenBank/DDBJ databases">
        <title>The Agave Microbiome: Exploring the role of microbial communities in plant adaptations to desert environments.</title>
        <authorList>
            <person name="Partida-Martinez L.P."/>
        </authorList>
    </citation>
    <scope>NUCLEOTIDE SEQUENCE [LARGE SCALE GENOMIC DNA]</scope>
    <source>
        <strain evidence="10">AT2.8</strain>
    </source>
</reference>
<dbReference type="AlphaFoldDB" id="A0A852TJ72"/>
<keyword evidence="2 6" id="KW-0597">Phosphoprotein</keyword>
<dbReference type="SUPFAM" id="SSF46894">
    <property type="entry name" value="C-terminal effector domain of the bipartite response regulators"/>
    <property type="match status" value="1"/>
</dbReference>
<dbReference type="PANTHER" id="PTHR43214">
    <property type="entry name" value="TWO-COMPONENT RESPONSE REGULATOR"/>
    <property type="match status" value="1"/>
</dbReference>
<dbReference type="SMART" id="SM00448">
    <property type="entry name" value="REC"/>
    <property type="match status" value="1"/>
</dbReference>
<evidence type="ECO:0000313" key="9">
    <source>
        <dbReference type="EMBL" id="NYE09030.1"/>
    </source>
</evidence>
<comment type="subcellular location">
    <subcellularLocation>
        <location evidence="1">Cytoplasm</location>
    </subcellularLocation>
</comment>
<name>A0A852TJ72_9BACI</name>
<comment type="caution">
    <text evidence="9">The sequence shown here is derived from an EMBL/GenBank/DDBJ whole genome shotgun (WGS) entry which is preliminary data.</text>
</comment>
<feature type="domain" description="Response regulatory" evidence="8">
    <location>
        <begin position="2"/>
        <end position="118"/>
    </location>
</feature>
<keyword evidence="5" id="KW-0804">Transcription</keyword>
<feature type="domain" description="HTH luxR-type" evidence="7">
    <location>
        <begin position="144"/>
        <end position="209"/>
    </location>
</feature>
<evidence type="ECO:0000256" key="2">
    <source>
        <dbReference type="ARBA" id="ARBA00022553"/>
    </source>
</evidence>
<reference evidence="10" key="1">
    <citation type="submission" date="2020-07" db="EMBL/GenBank/DDBJ databases">
        <authorList>
            <person name="Partida-Martinez L."/>
            <person name="Huntemann M."/>
            <person name="Clum A."/>
            <person name="Wang J."/>
            <person name="Palaniappan K."/>
            <person name="Ritter S."/>
            <person name="Chen I.-M."/>
            <person name="Stamatis D."/>
            <person name="Reddy T."/>
            <person name="O'Malley R."/>
            <person name="Daum C."/>
            <person name="Shapiro N."/>
            <person name="Ivanova N."/>
            <person name="Kyrpides N."/>
            <person name="Woyke T."/>
        </authorList>
    </citation>
    <scope>NUCLEOTIDE SEQUENCE [LARGE SCALE GENOMIC DNA]</scope>
    <source>
        <strain evidence="10">AT2.8</strain>
    </source>
</reference>
<dbReference type="InterPro" id="IPR001789">
    <property type="entry name" value="Sig_transdc_resp-reg_receiver"/>
</dbReference>
<dbReference type="CDD" id="cd17535">
    <property type="entry name" value="REC_NarL-like"/>
    <property type="match status" value="1"/>
</dbReference>
<dbReference type="GO" id="GO:0005737">
    <property type="term" value="C:cytoplasm"/>
    <property type="evidence" value="ECO:0007669"/>
    <property type="project" value="UniProtKB-SubCell"/>
</dbReference>
<dbReference type="Gene3D" id="3.40.50.2300">
    <property type="match status" value="1"/>
</dbReference>
<protein>
    <submittedName>
        <fullName evidence="9">DNA-binding NarL/FixJ family response regulator</fullName>
    </submittedName>
</protein>
<dbReference type="InterPro" id="IPR058245">
    <property type="entry name" value="NreC/VraR/RcsB-like_REC"/>
</dbReference>
<dbReference type="GO" id="GO:0006355">
    <property type="term" value="P:regulation of DNA-templated transcription"/>
    <property type="evidence" value="ECO:0007669"/>
    <property type="project" value="InterPro"/>
</dbReference>
<dbReference type="PROSITE" id="PS50110">
    <property type="entry name" value="RESPONSE_REGULATORY"/>
    <property type="match status" value="1"/>
</dbReference>
<dbReference type="PRINTS" id="PR00038">
    <property type="entry name" value="HTHLUXR"/>
</dbReference>
<dbReference type="SUPFAM" id="SSF52172">
    <property type="entry name" value="CheY-like"/>
    <property type="match status" value="1"/>
</dbReference>
<dbReference type="Proteomes" id="UP000548423">
    <property type="component" value="Unassembled WGS sequence"/>
</dbReference>
<dbReference type="PROSITE" id="PS50043">
    <property type="entry name" value="HTH_LUXR_2"/>
    <property type="match status" value="1"/>
</dbReference>
<keyword evidence="4 9" id="KW-0238">DNA-binding</keyword>
<dbReference type="PROSITE" id="PS00622">
    <property type="entry name" value="HTH_LUXR_1"/>
    <property type="match status" value="1"/>
</dbReference>
<accession>A0A852TJ72</accession>
<evidence type="ECO:0000256" key="5">
    <source>
        <dbReference type="ARBA" id="ARBA00023163"/>
    </source>
</evidence>
<dbReference type="Pfam" id="PF00196">
    <property type="entry name" value="GerE"/>
    <property type="match status" value="1"/>
</dbReference>
<dbReference type="GO" id="GO:0003677">
    <property type="term" value="F:DNA binding"/>
    <property type="evidence" value="ECO:0007669"/>
    <property type="project" value="UniProtKB-KW"/>
</dbReference>
<dbReference type="InterPro" id="IPR000792">
    <property type="entry name" value="Tscrpt_reg_LuxR_C"/>
</dbReference>
<evidence type="ECO:0000256" key="1">
    <source>
        <dbReference type="ARBA" id="ARBA00004496"/>
    </source>
</evidence>
<evidence type="ECO:0000259" key="7">
    <source>
        <dbReference type="PROSITE" id="PS50043"/>
    </source>
</evidence>
<evidence type="ECO:0000256" key="4">
    <source>
        <dbReference type="ARBA" id="ARBA00023125"/>
    </source>
</evidence>
<dbReference type="Pfam" id="PF00072">
    <property type="entry name" value="Response_reg"/>
    <property type="match status" value="1"/>
</dbReference>
<dbReference type="InterPro" id="IPR016032">
    <property type="entry name" value="Sig_transdc_resp-reg_C-effctor"/>
</dbReference>
<evidence type="ECO:0000259" key="8">
    <source>
        <dbReference type="PROSITE" id="PS50110"/>
    </source>
</evidence>
<proteinExistence type="predicted"/>
<gene>
    <name evidence="9" type="ORF">F4694_005887</name>
</gene>
<dbReference type="EMBL" id="JACCBX010000018">
    <property type="protein sequence ID" value="NYE09030.1"/>
    <property type="molecule type" value="Genomic_DNA"/>
</dbReference>
<evidence type="ECO:0000256" key="3">
    <source>
        <dbReference type="ARBA" id="ARBA00023015"/>
    </source>
</evidence>
<organism evidence="9 10">
    <name type="scientific">Neobacillus niacini</name>
    <dbReference type="NCBI Taxonomy" id="86668"/>
    <lineage>
        <taxon>Bacteria</taxon>
        <taxon>Bacillati</taxon>
        <taxon>Bacillota</taxon>
        <taxon>Bacilli</taxon>
        <taxon>Bacillales</taxon>
        <taxon>Bacillaceae</taxon>
        <taxon>Neobacillus</taxon>
    </lineage>
</organism>
<sequence>MRILLVEDHPMFRDGLARMLESVEEFEVVGEAVTGEEAVQLAQKFRPNIILMDLNLPKMSGIEATKQIIQKQPETGVLVLTMYDDDNSVFAAMRAGARGYLLKEANRNEIIRAIQAVGDGEAIFSPSIARRMMYYFESKSKQVQAEVFPQLTEREREVLDYIARGENNAGIAGVLGLNQKTVRNHVSNILSKLHASDRAHAIIMAREGGLGKENE</sequence>
<dbReference type="InterPro" id="IPR011006">
    <property type="entry name" value="CheY-like_superfamily"/>
</dbReference>
<evidence type="ECO:0000256" key="6">
    <source>
        <dbReference type="PROSITE-ProRule" id="PRU00169"/>
    </source>
</evidence>
<evidence type="ECO:0000313" key="10">
    <source>
        <dbReference type="Proteomes" id="UP000548423"/>
    </source>
</evidence>
<dbReference type="CDD" id="cd06170">
    <property type="entry name" value="LuxR_C_like"/>
    <property type="match status" value="1"/>
</dbReference>
<dbReference type="SMART" id="SM00421">
    <property type="entry name" value="HTH_LUXR"/>
    <property type="match status" value="1"/>
</dbReference>
<keyword evidence="3" id="KW-0805">Transcription regulation</keyword>
<dbReference type="InterPro" id="IPR039420">
    <property type="entry name" value="WalR-like"/>
</dbReference>
<dbReference type="GO" id="GO:0000160">
    <property type="term" value="P:phosphorelay signal transduction system"/>
    <property type="evidence" value="ECO:0007669"/>
    <property type="project" value="InterPro"/>
</dbReference>
<feature type="modified residue" description="4-aspartylphosphate" evidence="6">
    <location>
        <position position="53"/>
    </location>
</feature>